<feature type="coiled-coil region" evidence="1">
    <location>
        <begin position="715"/>
        <end position="784"/>
    </location>
</feature>
<feature type="coiled-coil region" evidence="1">
    <location>
        <begin position="650"/>
        <end position="684"/>
    </location>
</feature>
<protein>
    <submittedName>
        <fullName evidence="2">Uncharacterized protein</fullName>
    </submittedName>
</protein>
<evidence type="ECO:0000256" key="1">
    <source>
        <dbReference type="SAM" id="Coils"/>
    </source>
</evidence>
<dbReference type="STRING" id="77166.U4U5W4"/>
<evidence type="ECO:0000313" key="3">
    <source>
        <dbReference type="Proteomes" id="UP000030742"/>
    </source>
</evidence>
<feature type="coiled-coil region" evidence="1">
    <location>
        <begin position="85"/>
        <end position="173"/>
    </location>
</feature>
<keyword evidence="1" id="KW-0175">Coiled coil</keyword>
<dbReference type="EMBL" id="KB631992">
    <property type="protein sequence ID" value="ERL87733.1"/>
    <property type="molecule type" value="Genomic_DNA"/>
</dbReference>
<sequence>MDNIEVESNGSYSLDSLRSDVSSLLGLSAYGAEFAELKQLVNDSEHYEQISASSSTSEADRDLITKEYEEPVTYLQGNGKNANRIQKLVKTNRQLELELENSNKQIERLIRNYQNKQNLQAFQSTLDLEKENYQLKLQYSKLRKQSAATQQERDELNRENAHLKVSLEECTLERDIQLKSINSLKEKVCELHVANENLLKYVSNLKFTQNVLNARLLDSYRSRIWYKKQLAGCQHAKSKFHGELITCKSEIADYINQISGLTADLIQCKNEYEQLIEASNEKLATPIISLPFDIKKCEQLASCADSVEKSAVLNNTASQEYVYIQTIAELKEEIGQIRAANLDNHRSLDNLKCKHSATIAMNLSLETILTQKDLDIKLLTCSKDDLIVQVECLRSKNKEQLSENQQLKKSLLILEVKLHHRKRENANVENCIEAIRDQLIGLNKIHQKHNLERITDDQKVELLFNNQPFPNSFKSNVDVTSTSLPPFHNRKNCIAKLHIEGFEKGMDTTLEYLADPINVYGRRLNPEYDSADKLQINKIKELNILLQVKEREIQEKRRKMDTNNRILLRKVKEHMRGRNAAEKQLKQLQELYNHLACDRNNLKMLLNSRDSELKTLQELCEDFKVESEKQRTSIVILEYQLRKIQTCWKCMKLQENNQCLEAELDQAKKDVELLQSKNNVLETKVLSQQQQIVTLSSENEGKNMENVQQELLEKLQSQLVNADKYSEKNEKLNAKLADCANRNEIHSTELQTHSSNFHRFVEFCQELQQQVDGLQNRLFEENTTFQKHIADYKSKMQSLQTIIQVLHNDRSFLHRISRDLKLSLNSCMGRNQKLQEQIRLFSSDNHVLKSRSRFLDDRLPVGNWDDTSINQLLQKCSGTSDKAVIGGLQSHLNGLRDEIFNLQEQILRKKSETC</sequence>
<proteinExistence type="predicted"/>
<name>U4U5W4_DENPD</name>
<organism evidence="2 3">
    <name type="scientific">Dendroctonus ponderosae</name>
    <name type="common">Mountain pine beetle</name>
    <dbReference type="NCBI Taxonomy" id="77166"/>
    <lineage>
        <taxon>Eukaryota</taxon>
        <taxon>Metazoa</taxon>
        <taxon>Ecdysozoa</taxon>
        <taxon>Arthropoda</taxon>
        <taxon>Hexapoda</taxon>
        <taxon>Insecta</taxon>
        <taxon>Pterygota</taxon>
        <taxon>Neoptera</taxon>
        <taxon>Endopterygota</taxon>
        <taxon>Coleoptera</taxon>
        <taxon>Polyphaga</taxon>
        <taxon>Cucujiformia</taxon>
        <taxon>Curculionidae</taxon>
        <taxon>Scolytinae</taxon>
        <taxon>Dendroctonus</taxon>
    </lineage>
</organism>
<dbReference type="OrthoDB" id="2286360at2759"/>
<dbReference type="Proteomes" id="UP000030742">
    <property type="component" value="Unassembled WGS sequence"/>
</dbReference>
<reference evidence="2 3" key="1">
    <citation type="journal article" date="2013" name="Genome Biol.">
        <title>Draft genome of the mountain pine beetle, Dendroctonus ponderosae Hopkins, a major forest pest.</title>
        <authorList>
            <person name="Keeling C.I."/>
            <person name="Yuen M.M."/>
            <person name="Liao N.Y."/>
            <person name="Docking T.R."/>
            <person name="Chan S.K."/>
            <person name="Taylor G.A."/>
            <person name="Palmquist D.L."/>
            <person name="Jackman S.D."/>
            <person name="Nguyen A."/>
            <person name="Li M."/>
            <person name="Henderson H."/>
            <person name="Janes J.K."/>
            <person name="Zhao Y."/>
            <person name="Pandoh P."/>
            <person name="Moore R."/>
            <person name="Sperling F.A."/>
            <person name="Huber D.P."/>
            <person name="Birol I."/>
            <person name="Jones S.J."/>
            <person name="Bohlmann J."/>
        </authorList>
    </citation>
    <scope>NUCLEOTIDE SEQUENCE</scope>
</reference>
<gene>
    <name evidence="2" type="ORF">D910_05122</name>
</gene>
<feature type="coiled-coil region" evidence="1">
    <location>
        <begin position="539"/>
        <end position="598"/>
    </location>
</feature>
<accession>U4U5W4</accession>
<dbReference type="AlphaFoldDB" id="U4U5W4"/>
<evidence type="ECO:0000313" key="2">
    <source>
        <dbReference type="EMBL" id="ERL87733.1"/>
    </source>
</evidence>